<dbReference type="CDD" id="cd03088">
    <property type="entry name" value="ManB"/>
    <property type="match status" value="1"/>
</dbReference>
<dbReference type="SUPFAM" id="SSF55957">
    <property type="entry name" value="Phosphoglucomutase, C-terminal domain"/>
    <property type="match status" value="1"/>
</dbReference>
<dbReference type="InterPro" id="IPR036900">
    <property type="entry name" value="A-D-PHexomutase_C_sf"/>
</dbReference>
<evidence type="ECO:0000256" key="6">
    <source>
        <dbReference type="ARBA" id="ARBA00023235"/>
    </source>
</evidence>
<organism evidence="11 12">
    <name type="scientific">Shewanella saliphila</name>
    <dbReference type="NCBI Taxonomy" id="2282698"/>
    <lineage>
        <taxon>Bacteria</taxon>
        <taxon>Pseudomonadati</taxon>
        <taxon>Pseudomonadota</taxon>
        <taxon>Gammaproteobacteria</taxon>
        <taxon>Alteromonadales</taxon>
        <taxon>Shewanellaceae</taxon>
        <taxon>Shewanella</taxon>
    </lineage>
</organism>
<feature type="domain" description="Alpha-D-phosphohexomutase alpha/beta/alpha" evidence="9">
    <location>
        <begin position="162"/>
        <end position="259"/>
    </location>
</feature>
<dbReference type="Gene3D" id="3.30.310.50">
    <property type="entry name" value="Alpha-D-phosphohexomutase, C-terminal domain"/>
    <property type="match status" value="1"/>
</dbReference>
<evidence type="ECO:0000259" key="10">
    <source>
        <dbReference type="Pfam" id="PF02880"/>
    </source>
</evidence>
<keyword evidence="12" id="KW-1185">Reference proteome</keyword>
<feature type="domain" description="Alpha-D-phosphohexomutase C-terminal" evidence="7">
    <location>
        <begin position="417"/>
        <end position="464"/>
    </location>
</feature>
<keyword evidence="3" id="KW-0597">Phosphoprotein</keyword>
<dbReference type="Pfam" id="PF02878">
    <property type="entry name" value="PGM_PMM_I"/>
    <property type="match status" value="1"/>
</dbReference>
<evidence type="ECO:0000256" key="1">
    <source>
        <dbReference type="ARBA" id="ARBA00001946"/>
    </source>
</evidence>
<dbReference type="RefSeq" id="WP_188916646.1">
    <property type="nucleotide sequence ID" value="NZ_BMQV01000002.1"/>
</dbReference>
<dbReference type="InterPro" id="IPR005845">
    <property type="entry name" value="A-D-PHexomutase_a/b/a-II"/>
</dbReference>
<evidence type="ECO:0000256" key="5">
    <source>
        <dbReference type="ARBA" id="ARBA00022842"/>
    </source>
</evidence>
<dbReference type="InterPro" id="IPR005843">
    <property type="entry name" value="A-D-PHexomutase_C"/>
</dbReference>
<feature type="domain" description="Alpha-D-phosphohexomutase alpha/beta/alpha" evidence="10">
    <location>
        <begin position="264"/>
        <end position="378"/>
    </location>
</feature>
<evidence type="ECO:0000259" key="9">
    <source>
        <dbReference type="Pfam" id="PF02879"/>
    </source>
</evidence>
<name>A0ABQ2Q285_9GAMM</name>
<evidence type="ECO:0000256" key="3">
    <source>
        <dbReference type="ARBA" id="ARBA00022553"/>
    </source>
</evidence>
<dbReference type="Pfam" id="PF00408">
    <property type="entry name" value="PGM_PMM_IV"/>
    <property type="match status" value="1"/>
</dbReference>
<dbReference type="InterPro" id="IPR005844">
    <property type="entry name" value="A-D-PHexomutase_a/b/a-I"/>
</dbReference>
<keyword evidence="6" id="KW-0413">Isomerase</keyword>
<evidence type="ECO:0000313" key="12">
    <source>
        <dbReference type="Proteomes" id="UP000654367"/>
    </source>
</evidence>
<comment type="cofactor">
    <cofactor evidence="1">
        <name>Mg(2+)</name>
        <dbReference type="ChEBI" id="CHEBI:18420"/>
    </cofactor>
</comment>
<keyword evidence="4" id="KW-0479">Metal-binding</keyword>
<dbReference type="InterPro" id="IPR050060">
    <property type="entry name" value="Phosphoglucosamine_mutase"/>
</dbReference>
<sequence>MANILNSHHILKNSQIAFGTSGARGLVSDFTNNVCGAFTHAFIDVIKPEFRFDTIAIAIDNRPSSHSMAMACAKAAQQANIKVIYYGVVPTPALAYVSMQLNLPCIMVTGSHIPFDRNGLKFYRPDGEITKQDEVGILNAQIEFEAITNTTEIEVNPDALNQYISRYTSLFANQPLLGKRIGIYEHSSAGRDCYHTIFNQLGADVIRLERSDVFVPIDTEAVAEEDRVKARNWTQQYQLDALFSTDGDGDRPLLADEHGEWLRGDILGLLCAQALNIEALAVPVSCNTAIELTQSFKQVIRTKIGSPYVIAAFDTLKNQYRSFAGFEANGGFLLGSDIAVGDKVLKSLPTRDAVLPAIIALTASMTEPLSKSVNALPKRITASDRIKNFATECSKAIIANAAKAPQQFVLALGYTQKIISNINQTDGLRITFNDGDIIHLRPSGNAPELRCYAESDVEQQALDYVSNTLLKVQTI</sequence>
<gene>
    <name evidence="11" type="primary">manB</name>
    <name evidence="11" type="ORF">GCM10009409_03320</name>
</gene>
<keyword evidence="5" id="KW-0460">Magnesium</keyword>
<dbReference type="SUPFAM" id="SSF53738">
    <property type="entry name" value="Phosphoglucomutase, first 3 domains"/>
    <property type="match status" value="2"/>
</dbReference>
<dbReference type="PANTHER" id="PTHR42946">
    <property type="entry name" value="PHOSPHOHEXOSE MUTASE"/>
    <property type="match status" value="1"/>
</dbReference>
<accession>A0ABQ2Q285</accession>
<dbReference type="Pfam" id="PF02879">
    <property type="entry name" value="PGM_PMM_II"/>
    <property type="match status" value="1"/>
</dbReference>
<dbReference type="Pfam" id="PF02880">
    <property type="entry name" value="PGM_PMM_III"/>
    <property type="match status" value="1"/>
</dbReference>
<dbReference type="InterPro" id="IPR016055">
    <property type="entry name" value="A-D-PHexomutase_a/b/a-I/II/III"/>
</dbReference>
<evidence type="ECO:0000256" key="2">
    <source>
        <dbReference type="ARBA" id="ARBA00010231"/>
    </source>
</evidence>
<proteinExistence type="inferred from homology"/>
<dbReference type="Proteomes" id="UP000654367">
    <property type="component" value="Unassembled WGS sequence"/>
</dbReference>
<feature type="domain" description="Alpha-D-phosphohexomutase alpha/beta/alpha" evidence="8">
    <location>
        <begin position="16"/>
        <end position="135"/>
    </location>
</feature>
<comment type="caution">
    <text evidence="11">The sequence shown here is derived from an EMBL/GenBank/DDBJ whole genome shotgun (WGS) entry which is preliminary data.</text>
</comment>
<dbReference type="Gene3D" id="3.40.120.10">
    <property type="entry name" value="Alpha-D-Glucose-1,6-Bisphosphate, subunit A, domain 3"/>
    <property type="match status" value="3"/>
</dbReference>
<dbReference type="InterPro" id="IPR005846">
    <property type="entry name" value="A-D-PHexomutase_a/b/a-III"/>
</dbReference>
<evidence type="ECO:0000256" key="4">
    <source>
        <dbReference type="ARBA" id="ARBA00022723"/>
    </source>
</evidence>
<comment type="similarity">
    <text evidence="2">Belongs to the phosphohexose mutase family.</text>
</comment>
<protein>
    <submittedName>
        <fullName evidence="11">Phosphomannomutase</fullName>
    </submittedName>
</protein>
<reference evidence="12" key="1">
    <citation type="journal article" date="2019" name="Int. J. Syst. Evol. Microbiol.">
        <title>The Global Catalogue of Microorganisms (GCM) 10K type strain sequencing project: providing services to taxonomists for standard genome sequencing and annotation.</title>
        <authorList>
            <consortium name="The Broad Institute Genomics Platform"/>
            <consortium name="The Broad Institute Genome Sequencing Center for Infectious Disease"/>
            <person name="Wu L."/>
            <person name="Ma J."/>
        </authorList>
    </citation>
    <scope>NUCLEOTIDE SEQUENCE [LARGE SCALE GENOMIC DNA]</scope>
    <source>
        <strain evidence="12">JCM 32304</strain>
    </source>
</reference>
<evidence type="ECO:0000259" key="8">
    <source>
        <dbReference type="Pfam" id="PF02878"/>
    </source>
</evidence>
<dbReference type="PANTHER" id="PTHR42946:SF1">
    <property type="entry name" value="PHOSPHOGLUCOMUTASE (ALPHA-D-GLUCOSE-1,6-BISPHOSPHATE-DEPENDENT)"/>
    <property type="match status" value="1"/>
</dbReference>
<evidence type="ECO:0000259" key="7">
    <source>
        <dbReference type="Pfam" id="PF00408"/>
    </source>
</evidence>
<dbReference type="EMBL" id="BMQV01000002">
    <property type="protein sequence ID" value="GGP39842.1"/>
    <property type="molecule type" value="Genomic_DNA"/>
</dbReference>
<evidence type="ECO:0000313" key="11">
    <source>
        <dbReference type="EMBL" id="GGP39842.1"/>
    </source>
</evidence>